<protein>
    <submittedName>
        <fullName evidence="1">Uncharacterized protein LOC114333931</fullName>
    </submittedName>
</protein>
<name>A0A6P7FTT9_DIAVI</name>
<reference evidence="1" key="1">
    <citation type="submission" date="2025-08" db="UniProtKB">
        <authorList>
            <consortium name="RefSeq"/>
        </authorList>
    </citation>
    <scope>IDENTIFICATION</scope>
    <source>
        <tissue evidence="1">Whole insect</tissue>
    </source>
</reference>
<sequence>MQKVLLLPKMSTKNSFFISRLVVFNEIFASLGNGENICFMWHKAIRGRSAAADVTSGYNIMKNLSSKVSKLTFWVNNCSAQNKNWTLYLFIICFVNSEWGPNEITFKYFEPGHSFMAADTVHGRISSQMKKHA</sequence>
<dbReference type="InParanoid" id="A0A6P7FTT9"/>
<dbReference type="AlphaFoldDB" id="A0A6P7FTT9"/>
<proteinExistence type="predicted"/>
<accession>A0A6P7FTT9</accession>
<gene>
    <name evidence="1" type="primary">LOC114333931</name>
</gene>
<organism evidence="1">
    <name type="scientific">Diabrotica virgifera virgifera</name>
    <name type="common">western corn rootworm</name>
    <dbReference type="NCBI Taxonomy" id="50390"/>
    <lineage>
        <taxon>Eukaryota</taxon>
        <taxon>Metazoa</taxon>
        <taxon>Ecdysozoa</taxon>
        <taxon>Arthropoda</taxon>
        <taxon>Hexapoda</taxon>
        <taxon>Insecta</taxon>
        <taxon>Pterygota</taxon>
        <taxon>Neoptera</taxon>
        <taxon>Endopterygota</taxon>
        <taxon>Coleoptera</taxon>
        <taxon>Polyphaga</taxon>
        <taxon>Cucujiformia</taxon>
        <taxon>Chrysomeloidea</taxon>
        <taxon>Chrysomelidae</taxon>
        <taxon>Galerucinae</taxon>
        <taxon>Diabroticina</taxon>
        <taxon>Diabroticites</taxon>
        <taxon>Diabrotica</taxon>
    </lineage>
</organism>
<evidence type="ECO:0000313" key="1">
    <source>
        <dbReference type="RefSeq" id="XP_028139731.1"/>
    </source>
</evidence>
<dbReference type="RefSeq" id="XP_028139731.1">
    <property type="nucleotide sequence ID" value="XM_028283930.1"/>
</dbReference>